<feature type="domain" description="2-oxoacid dehydrogenase acyltransferase catalytic" evidence="4">
    <location>
        <begin position="170"/>
        <end position="248"/>
    </location>
</feature>
<dbReference type="Gene3D" id="3.30.559.10">
    <property type="entry name" value="Chloramphenicol acetyltransferase-like domain"/>
    <property type="match status" value="1"/>
</dbReference>
<evidence type="ECO:0000256" key="2">
    <source>
        <dbReference type="ARBA" id="ARBA00022679"/>
    </source>
</evidence>
<dbReference type="AlphaFoldDB" id="A0A1X0WHB0"/>
<dbReference type="PANTHER" id="PTHR43178:SF5">
    <property type="entry name" value="LIPOAMIDE ACYLTRANSFERASE COMPONENT OF BRANCHED-CHAIN ALPHA-KETO ACID DEHYDROGENASE COMPLEX, MITOCHONDRIAL"/>
    <property type="match status" value="1"/>
</dbReference>
<dbReference type="GO" id="GO:0016407">
    <property type="term" value="F:acetyltransferase activity"/>
    <property type="evidence" value="ECO:0007669"/>
    <property type="project" value="TreeGrafter"/>
</dbReference>
<dbReference type="SUPFAM" id="SSF52777">
    <property type="entry name" value="CoA-dependent acyltransferases"/>
    <property type="match status" value="1"/>
</dbReference>
<name>A0A1X0WHB0_9GAMM</name>
<dbReference type="GO" id="GO:0005737">
    <property type="term" value="C:cytoplasm"/>
    <property type="evidence" value="ECO:0007669"/>
    <property type="project" value="TreeGrafter"/>
</dbReference>
<dbReference type="GO" id="GO:0031405">
    <property type="term" value="F:lipoic acid binding"/>
    <property type="evidence" value="ECO:0007669"/>
    <property type="project" value="TreeGrafter"/>
</dbReference>
<accession>A0A1X0WHB0</accession>
<comment type="caution">
    <text evidence="5">The sequence shown here is derived from an EMBL/GenBank/DDBJ whole genome shotgun (WGS) entry which is preliminary data.</text>
</comment>
<evidence type="ECO:0000256" key="3">
    <source>
        <dbReference type="ARBA" id="ARBA00023315"/>
    </source>
</evidence>
<dbReference type="InterPro" id="IPR001078">
    <property type="entry name" value="2-oxoacid_DH_actylTfrase"/>
</dbReference>
<dbReference type="Pfam" id="PF00198">
    <property type="entry name" value="2-oxoacid_dh"/>
    <property type="match status" value="2"/>
</dbReference>
<keyword evidence="2" id="KW-0808">Transferase</keyword>
<evidence type="ECO:0000313" key="6">
    <source>
        <dbReference type="Proteomes" id="UP000192536"/>
    </source>
</evidence>
<reference evidence="5 6" key="1">
    <citation type="journal article" date="2017" name="Int. J. Syst. Evol. Microbiol.">
        <title>Rouxiella badensis sp. nov. and Rouxiella silvae sp. nov. isolated from peat bog soil in Germany and emendation of the genus description.</title>
        <authorList>
            <person name="Le Fleche-Mateos A."/>
            <person name="Kugler J.H."/>
            <person name="Hansen S.H."/>
            <person name="Syldatk C."/>
            <person name="Hausmann R."/>
            <person name="Lomprez F."/>
            <person name="Vandenbogaert M."/>
            <person name="Manuguerra J.C."/>
            <person name="Grimont P.A."/>
        </authorList>
    </citation>
    <scope>NUCLEOTIDE SEQUENCE [LARGE SCALE GENOMIC DNA]</scope>
    <source>
        <strain evidence="5 6">DSM 100043</strain>
    </source>
</reference>
<dbReference type="InterPro" id="IPR023213">
    <property type="entry name" value="CAT-like_dom_sf"/>
</dbReference>
<comment type="cofactor">
    <cofactor evidence="1">
        <name>(R)-lipoate</name>
        <dbReference type="ChEBI" id="CHEBI:83088"/>
    </cofactor>
</comment>
<gene>
    <name evidence="5" type="ORF">BS640_07200</name>
</gene>
<protein>
    <recommendedName>
        <fullName evidence="4">2-oxoacid dehydrogenase acyltransferase catalytic domain-containing protein</fullName>
    </recommendedName>
</protein>
<organism evidence="5 6">
    <name type="scientific">Rouxiella badensis</name>
    <dbReference type="NCBI Taxonomy" id="1646377"/>
    <lineage>
        <taxon>Bacteria</taxon>
        <taxon>Pseudomonadati</taxon>
        <taxon>Pseudomonadota</taxon>
        <taxon>Gammaproteobacteria</taxon>
        <taxon>Enterobacterales</taxon>
        <taxon>Yersiniaceae</taxon>
        <taxon>Rouxiella</taxon>
    </lineage>
</organism>
<keyword evidence="6" id="KW-1185">Reference proteome</keyword>
<evidence type="ECO:0000256" key="1">
    <source>
        <dbReference type="ARBA" id="ARBA00001938"/>
    </source>
</evidence>
<sequence>MSHTQQPFPKQRQHTLLFLEQSHAYRPVSIDTDVEMTEVVRHRQQSGKRYSYLAYFIQAMAQVVAEYPAANSMLIGQLFPRLVTLGEVNAKFTLDKTVDEQRVVASAVVEGADQLSLTAIQARIDYFKTQEIASAEVFAPIRKIQKAPLLLGRLLFRLAMRRPEVKSRVQGSFTVTSLGGRAVTRFVPLPGSTLTLGVGDITERAWVKNSQLTVAHATTLTLVFDHRILDGAVSAEILSKIKNKLEKFAFDNNENVAQLPAA</sequence>
<dbReference type="EMBL" id="MRWE01000009">
    <property type="protein sequence ID" value="ORJ26113.1"/>
    <property type="molecule type" value="Genomic_DNA"/>
</dbReference>
<feature type="domain" description="2-oxoacid dehydrogenase acyltransferase catalytic" evidence="4">
    <location>
        <begin position="3"/>
        <end position="126"/>
    </location>
</feature>
<keyword evidence="3" id="KW-0012">Acyltransferase</keyword>
<dbReference type="STRING" id="1646377.BS640_07200"/>
<dbReference type="Proteomes" id="UP000192536">
    <property type="component" value="Unassembled WGS sequence"/>
</dbReference>
<evidence type="ECO:0000313" key="5">
    <source>
        <dbReference type="EMBL" id="ORJ26113.1"/>
    </source>
</evidence>
<evidence type="ECO:0000259" key="4">
    <source>
        <dbReference type="Pfam" id="PF00198"/>
    </source>
</evidence>
<proteinExistence type="predicted"/>
<dbReference type="PANTHER" id="PTHR43178">
    <property type="entry name" value="DIHYDROLIPOAMIDE ACETYLTRANSFERASE COMPONENT OF PYRUVATE DEHYDROGENASE COMPLEX"/>
    <property type="match status" value="1"/>
</dbReference>
<dbReference type="InterPro" id="IPR050743">
    <property type="entry name" value="2-oxoacid_DH_E2_comp"/>
</dbReference>
<dbReference type="RefSeq" id="WP_017492596.1">
    <property type="nucleotide sequence ID" value="NZ_CAUQAZ010000034.1"/>
</dbReference>
<dbReference type="GeneID" id="93565074"/>